<gene>
    <name evidence="3" type="ORF">CCHLO57077_00009887</name>
</gene>
<dbReference type="Proteomes" id="UP001160390">
    <property type="component" value="Unassembled WGS sequence"/>
</dbReference>
<organism evidence="3 4">
    <name type="scientific">Clonostachys chloroleuca</name>
    <dbReference type="NCBI Taxonomy" id="1926264"/>
    <lineage>
        <taxon>Eukaryota</taxon>
        <taxon>Fungi</taxon>
        <taxon>Dikarya</taxon>
        <taxon>Ascomycota</taxon>
        <taxon>Pezizomycotina</taxon>
        <taxon>Sordariomycetes</taxon>
        <taxon>Hypocreomycetidae</taxon>
        <taxon>Hypocreales</taxon>
        <taxon>Bionectriaceae</taxon>
        <taxon>Clonostachys</taxon>
    </lineage>
</organism>
<dbReference type="InterPro" id="IPR029058">
    <property type="entry name" value="AB_hydrolase_fold"/>
</dbReference>
<dbReference type="Pfam" id="PF00135">
    <property type="entry name" value="COesterase"/>
    <property type="match status" value="1"/>
</dbReference>
<sequence length="379" mass="42342">MRSPFSLVALGAFLSLIHALDLPGITLPWRKYQAEVFADDEKIFLFKNVRFGKEPPRFGAPSFPDWEDDSIQSPEGITTYVQINMTALRNRSWGDNPLGDPQKLPTDQTEGCLFLDIYVPKRAFGEKTQAALFSTGRSALQASNYSSNFIAGNYRVGAFGWLAGDYMQRVGQPNAGLYDQALLFEWVQKYIDQVHSDKDVRVGLGQLGETRHRNFSRLAGCEFAYDIDCLRQAPVQDLAQANTQLFNLVYQTGLFPVGPSTDSKWIKNLSPISISEGKYWKNIQSSIISHVSNEGDMFAPMGIDSEAKFDAFPNDFLPAAIITHAVFTCNTRDLATAYPDVSYMMEYGFPIDKLACHATDLFSMFFANATEIEKTVEGS</sequence>
<name>A0AA35LYU6_9HYPO</name>
<evidence type="ECO:0000313" key="3">
    <source>
        <dbReference type="EMBL" id="CAI6086931.1"/>
    </source>
</evidence>
<dbReference type="SUPFAM" id="SSF53474">
    <property type="entry name" value="alpha/beta-Hydrolases"/>
    <property type="match status" value="1"/>
</dbReference>
<feature type="chain" id="PRO_5041427177" description="Carboxylesterase type B domain-containing protein" evidence="1">
    <location>
        <begin position="20"/>
        <end position="379"/>
    </location>
</feature>
<protein>
    <recommendedName>
        <fullName evidence="2">Carboxylesterase type B domain-containing protein</fullName>
    </recommendedName>
</protein>
<evidence type="ECO:0000259" key="2">
    <source>
        <dbReference type="Pfam" id="PF00135"/>
    </source>
</evidence>
<keyword evidence="1" id="KW-0732">Signal</keyword>
<accession>A0AA35LYU6</accession>
<dbReference type="Gene3D" id="3.40.50.1820">
    <property type="entry name" value="alpha/beta hydrolase"/>
    <property type="match status" value="2"/>
</dbReference>
<dbReference type="AlphaFoldDB" id="A0AA35LYU6"/>
<dbReference type="EMBL" id="CABFNP030000789">
    <property type="protein sequence ID" value="CAI6086931.1"/>
    <property type="molecule type" value="Genomic_DNA"/>
</dbReference>
<dbReference type="PANTHER" id="PTHR11559">
    <property type="entry name" value="CARBOXYLESTERASE"/>
    <property type="match status" value="1"/>
</dbReference>
<dbReference type="InterPro" id="IPR050309">
    <property type="entry name" value="Type-B_Carboxylest/Lipase"/>
</dbReference>
<feature type="signal peptide" evidence="1">
    <location>
        <begin position="1"/>
        <end position="19"/>
    </location>
</feature>
<reference evidence="3" key="1">
    <citation type="submission" date="2023-01" db="EMBL/GenBank/DDBJ databases">
        <authorList>
            <person name="Piombo E."/>
        </authorList>
    </citation>
    <scope>NUCLEOTIDE SEQUENCE</scope>
</reference>
<feature type="domain" description="Carboxylesterase type B" evidence="2">
    <location>
        <begin position="83"/>
        <end position="194"/>
    </location>
</feature>
<evidence type="ECO:0000256" key="1">
    <source>
        <dbReference type="SAM" id="SignalP"/>
    </source>
</evidence>
<comment type="caution">
    <text evidence="3">The sequence shown here is derived from an EMBL/GenBank/DDBJ whole genome shotgun (WGS) entry which is preliminary data.</text>
</comment>
<proteinExistence type="predicted"/>
<keyword evidence="4" id="KW-1185">Reference proteome</keyword>
<dbReference type="InterPro" id="IPR002018">
    <property type="entry name" value="CarbesteraseB"/>
</dbReference>
<evidence type="ECO:0000313" key="4">
    <source>
        <dbReference type="Proteomes" id="UP001160390"/>
    </source>
</evidence>